<comment type="caution">
    <text evidence="1">The sequence shown here is derived from an EMBL/GenBank/DDBJ whole genome shotgun (WGS) entry which is preliminary data.</text>
</comment>
<dbReference type="EMBL" id="WTVP01000117">
    <property type="protein sequence ID" value="NMG17784.1"/>
    <property type="molecule type" value="Genomic_DNA"/>
</dbReference>
<protein>
    <recommendedName>
        <fullName evidence="3">ANTAR domain-containing protein</fullName>
    </recommendedName>
</protein>
<accession>A0ABX1P0D8</accession>
<dbReference type="Proteomes" id="UP000633943">
    <property type="component" value="Unassembled WGS sequence"/>
</dbReference>
<proteinExistence type="predicted"/>
<evidence type="ECO:0000313" key="2">
    <source>
        <dbReference type="Proteomes" id="UP000633943"/>
    </source>
</evidence>
<gene>
    <name evidence="1" type="ORF">GPA24_20105</name>
</gene>
<dbReference type="RefSeq" id="WP_169204262.1">
    <property type="nucleotide sequence ID" value="NZ_CP059467.1"/>
</dbReference>
<reference evidence="1 2" key="1">
    <citation type="submission" date="2019-12" db="EMBL/GenBank/DDBJ databases">
        <title>Comparative genomics gives insights into the taxonomy of the Azoarcus-Aromatoleum group and reveals separate origins of nif in the plant-associated Azoarcus and non-plant-associated Aromatoleum sub-groups.</title>
        <authorList>
            <person name="Lafos M."/>
            <person name="Maluk M."/>
            <person name="Batista M."/>
            <person name="Junghare M."/>
            <person name="Carmona M."/>
            <person name="Faoro H."/>
            <person name="Cruz L.M."/>
            <person name="Battistoni F."/>
            <person name="De Souza E."/>
            <person name="Pedrosa F."/>
            <person name="Chen W.-M."/>
            <person name="Poole P.S."/>
            <person name="Dixon R.A."/>
            <person name="James E.K."/>
        </authorList>
    </citation>
    <scope>NUCLEOTIDE SEQUENCE [LARGE SCALE GENOMIC DNA]</scope>
    <source>
        <strain evidence="1 2">PbN1</strain>
    </source>
</reference>
<keyword evidence="2" id="KW-1185">Reference proteome</keyword>
<sequence>MATLNHTTPAYDWIGLTVDATERTVSHLQRATVAQLEQALARKRMTDLERDLMRKAHAMLHGDVEAADHWMAQVVELSGRTLTDRERALLGLVDVLAETCTA</sequence>
<evidence type="ECO:0000313" key="1">
    <source>
        <dbReference type="EMBL" id="NMG17784.1"/>
    </source>
</evidence>
<evidence type="ECO:0008006" key="3">
    <source>
        <dbReference type="Google" id="ProtNLM"/>
    </source>
</evidence>
<organism evidence="1 2">
    <name type="scientific">Aromatoleum bremense</name>
    <dbReference type="NCBI Taxonomy" id="76115"/>
    <lineage>
        <taxon>Bacteria</taxon>
        <taxon>Pseudomonadati</taxon>
        <taxon>Pseudomonadota</taxon>
        <taxon>Betaproteobacteria</taxon>
        <taxon>Rhodocyclales</taxon>
        <taxon>Rhodocyclaceae</taxon>
        <taxon>Aromatoleum</taxon>
    </lineage>
</organism>
<name>A0ABX1P0D8_9RHOO</name>